<dbReference type="InterPro" id="IPR037401">
    <property type="entry name" value="SnoaL-like"/>
</dbReference>
<organism evidence="2 3">
    <name type="scientific">Actinomadura yumaensis</name>
    <dbReference type="NCBI Taxonomy" id="111807"/>
    <lineage>
        <taxon>Bacteria</taxon>
        <taxon>Bacillati</taxon>
        <taxon>Actinomycetota</taxon>
        <taxon>Actinomycetes</taxon>
        <taxon>Streptosporangiales</taxon>
        <taxon>Thermomonosporaceae</taxon>
        <taxon>Actinomadura</taxon>
    </lineage>
</organism>
<sequence length="139" mass="15141">MDDNGEPDGLPDRIRQENAMNDAQQIVDRYIAAWNQKDPAARRAEIDALWTENGAYIDPLAEAEGRDAIDATIGAVQAQFPDFVFRLAGGVDAHHDLARFTWELGPAGGEAVVVGFDVAVLTKDGRIDRVHGFLDKVPA</sequence>
<dbReference type="RefSeq" id="WP_309239647.1">
    <property type="nucleotide sequence ID" value="NZ_JBHSXE010000001.1"/>
</dbReference>
<evidence type="ECO:0000259" key="1">
    <source>
        <dbReference type="Pfam" id="PF12680"/>
    </source>
</evidence>
<accession>A0ABW2CSW8</accession>
<evidence type="ECO:0000313" key="3">
    <source>
        <dbReference type="Proteomes" id="UP001596380"/>
    </source>
</evidence>
<dbReference type="EMBL" id="JBHSXS010000032">
    <property type="protein sequence ID" value="MFC6884928.1"/>
    <property type="molecule type" value="Genomic_DNA"/>
</dbReference>
<dbReference type="InterPro" id="IPR032710">
    <property type="entry name" value="NTF2-like_dom_sf"/>
</dbReference>
<dbReference type="SUPFAM" id="SSF54427">
    <property type="entry name" value="NTF2-like"/>
    <property type="match status" value="1"/>
</dbReference>
<dbReference type="Proteomes" id="UP001596380">
    <property type="component" value="Unassembled WGS sequence"/>
</dbReference>
<reference evidence="3" key="1">
    <citation type="journal article" date="2019" name="Int. J. Syst. Evol. Microbiol.">
        <title>The Global Catalogue of Microorganisms (GCM) 10K type strain sequencing project: providing services to taxonomists for standard genome sequencing and annotation.</title>
        <authorList>
            <consortium name="The Broad Institute Genomics Platform"/>
            <consortium name="The Broad Institute Genome Sequencing Center for Infectious Disease"/>
            <person name="Wu L."/>
            <person name="Ma J."/>
        </authorList>
    </citation>
    <scope>NUCLEOTIDE SEQUENCE [LARGE SCALE GENOMIC DNA]</scope>
    <source>
        <strain evidence="3">JCM 3369</strain>
    </source>
</reference>
<dbReference type="Gene3D" id="3.10.450.50">
    <property type="match status" value="1"/>
</dbReference>
<dbReference type="Pfam" id="PF12680">
    <property type="entry name" value="SnoaL_2"/>
    <property type="match status" value="1"/>
</dbReference>
<gene>
    <name evidence="2" type="ORF">ACFQKB_34570</name>
</gene>
<keyword evidence="3" id="KW-1185">Reference proteome</keyword>
<comment type="caution">
    <text evidence="2">The sequence shown here is derived from an EMBL/GenBank/DDBJ whole genome shotgun (WGS) entry which is preliminary data.</text>
</comment>
<protein>
    <submittedName>
        <fullName evidence="2">Nuclear transport factor 2 family protein</fullName>
    </submittedName>
</protein>
<name>A0ABW2CSW8_9ACTN</name>
<evidence type="ECO:0000313" key="2">
    <source>
        <dbReference type="EMBL" id="MFC6884928.1"/>
    </source>
</evidence>
<feature type="domain" description="SnoaL-like" evidence="1">
    <location>
        <begin position="27"/>
        <end position="129"/>
    </location>
</feature>
<proteinExistence type="predicted"/>